<organism evidence="2">
    <name type="scientific">Pseudogymnoascus destructans</name>
    <dbReference type="NCBI Taxonomy" id="655981"/>
    <lineage>
        <taxon>Eukaryota</taxon>
        <taxon>Fungi</taxon>
        <taxon>Dikarya</taxon>
        <taxon>Ascomycota</taxon>
        <taxon>Pezizomycotina</taxon>
        <taxon>Leotiomycetes</taxon>
        <taxon>Thelebolales</taxon>
        <taxon>Thelebolaceae</taxon>
        <taxon>Pseudogymnoascus</taxon>
    </lineage>
</organism>
<dbReference type="AlphaFoldDB" id="A0A176ZWB9"/>
<dbReference type="VEuPathDB" id="FungiDB:GMDG_02077"/>
<protein>
    <submittedName>
        <fullName evidence="2">Uncharacterized protein</fullName>
    </submittedName>
</protein>
<reference evidence="2" key="1">
    <citation type="submission" date="2016-03" db="EMBL/GenBank/DDBJ databases">
        <title>Updated assembly of Pseudogymnoascus destructans, the fungus causing white-nose syndrome of bats.</title>
        <authorList>
            <person name="Palmer J.M."/>
            <person name="Drees K.P."/>
            <person name="Foster J.T."/>
            <person name="Lindner D.L."/>
        </authorList>
    </citation>
    <scope>NUCLEOTIDE SEQUENCE [LARGE SCALE GENOMIC DNA]</scope>
    <source>
        <strain evidence="2">20631-21</strain>
    </source>
</reference>
<feature type="signal peptide" evidence="1">
    <location>
        <begin position="1"/>
        <end position="20"/>
    </location>
</feature>
<feature type="chain" id="PRO_5008056173" evidence="1">
    <location>
        <begin position="21"/>
        <end position="252"/>
    </location>
</feature>
<sequence length="252" mass="28808">MKTYMVPAMVMAMAMAMATAIELPCPQTPDRGVQAERSLQEIASKISEKIDIFSSPTRRKIDSTIRGVQNVLLTAEDSRESEVLQKGGVLTGTQARQIQENKHEKEQVDRIKRRQYLIRITTNKIKKKYHIQGVDARKSEKERQRTILNFKWRKEAIPIELFNPIPDPEKLITDKEIDIQVKEALISLPEFNGVSFEYEELGAIGVIDPGLQEFTSQQDFISFEGTNIWGRDSIASEDEEDEDSIQEAFSYL</sequence>
<dbReference type="GeneID" id="36292475"/>
<dbReference type="RefSeq" id="XP_024319583.1">
    <property type="nucleotide sequence ID" value="XM_024472883.1"/>
</dbReference>
<evidence type="ECO:0000313" key="2">
    <source>
        <dbReference type="EMBL" id="OAF54276.1"/>
    </source>
</evidence>
<dbReference type="EMBL" id="KV441432">
    <property type="protein sequence ID" value="OAF54276.1"/>
    <property type="molecule type" value="Genomic_DNA"/>
</dbReference>
<evidence type="ECO:0000256" key="1">
    <source>
        <dbReference type="SAM" id="SignalP"/>
    </source>
</evidence>
<dbReference type="Proteomes" id="UP000077154">
    <property type="component" value="Unassembled WGS sequence"/>
</dbReference>
<accession>A0A176ZWB9</accession>
<keyword evidence="1" id="KW-0732">Signal</keyword>
<proteinExistence type="predicted"/>
<gene>
    <name evidence="2" type="ORF">VC83_09444</name>
</gene>
<name>A0A176ZWB9_9PEZI</name>